<feature type="transmembrane region" description="Helical" evidence="1">
    <location>
        <begin position="12"/>
        <end position="37"/>
    </location>
</feature>
<evidence type="ECO:0000256" key="1">
    <source>
        <dbReference type="SAM" id="Phobius"/>
    </source>
</evidence>
<keyword evidence="1" id="KW-1133">Transmembrane helix</keyword>
<dbReference type="Proteomes" id="UP000192713">
    <property type="component" value="Unassembled WGS sequence"/>
</dbReference>
<organism evidence="2 4">
    <name type="scientific">Mycolicibacter kumamotonensis</name>
    <dbReference type="NCBI Taxonomy" id="354243"/>
    <lineage>
        <taxon>Bacteria</taxon>
        <taxon>Bacillati</taxon>
        <taxon>Actinomycetota</taxon>
        <taxon>Actinomycetes</taxon>
        <taxon>Mycobacteriales</taxon>
        <taxon>Mycobacteriaceae</taxon>
        <taxon>Mycolicibacter</taxon>
    </lineage>
</organism>
<keyword evidence="1" id="KW-0812">Transmembrane</keyword>
<dbReference type="AlphaFoldDB" id="A0A1B8SAA2"/>
<keyword evidence="1" id="KW-0472">Membrane</keyword>
<evidence type="ECO:0000313" key="2">
    <source>
        <dbReference type="EMBL" id="OBY29675.1"/>
    </source>
</evidence>
<protein>
    <recommendedName>
        <fullName evidence="6">SHOCT domain-containing protein</fullName>
    </recommendedName>
</protein>
<dbReference type="STRING" id="354243.BST28_13380"/>
<gene>
    <name evidence="2" type="ORF">ACT18_21715</name>
    <name evidence="3" type="ORF">BST28_13380</name>
</gene>
<dbReference type="EMBL" id="LFOE01000057">
    <property type="protein sequence ID" value="OBY29675.1"/>
    <property type="molecule type" value="Genomic_DNA"/>
</dbReference>
<name>A0A1B8SAA2_9MYCO</name>
<feature type="transmembrane region" description="Helical" evidence="1">
    <location>
        <begin position="153"/>
        <end position="172"/>
    </location>
</feature>
<comment type="caution">
    <text evidence="2">The sequence shown here is derived from an EMBL/GenBank/DDBJ whole genome shotgun (WGS) entry which is preliminary data.</text>
</comment>
<accession>A0A1B8SAA2</accession>
<dbReference type="RefSeq" id="WP_065289511.1">
    <property type="nucleotide sequence ID" value="NZ_LFOE01000057.1"/>
</dbReference>
<sequence length="229" mass="24073">MSAARASRRVAVPVAVALMVVGVVGFVVALVLNVFVLDRYNAYGEVPIPGSGTVRLPAGEVTVSLHTRVIASPSGAGLPVPPLSLDVQPPAGVAEPQFEESVGVTTTVNNDTRRRLWRMRVAEAGDYRITTDGQVGGFIAPRLAFGAPSTHGSLVWVFAAVFGFAVVGLIAARYGPARRGSPAPAGAEFVPDGEGVRIEQLKTITALRDCGALTQAEFETEKRRILDGR</sequence>
<proteinExistence type="predicted"/>
<dbReference type="EMBL" id="MVHU01000018">
    <property type="protein sequence ID" value="ORA79063.1"/>
    <property type="molecule type" value="Genomic_DNA"/>
</dbReference>
<evidence type="ECO:0000313" key="3">
    <source>
        <dbReference type="EMBL" id="ORA79063.1"/>
    </source>
</evidence>
<evidence type="ECO:0008006" key="6">
    <source>
        <dbReference type="Google" id="ProtNLM"/>
    </source>
</evidence>
<evidence type="ECO:0000313" key="4">
    <source>
        <dbReference type="Proteomes" id="UP000092668"/>
    </source>
</evidence>
<reference evidence="2 4" key="1">
    <citation type="submission" date="2015-06" db="EMBL/GenBank/DDBJ databases">
        <title>Genome sequence of Mycobacterium kumamotonense strain Roo.</title>
        <authorList>
            <person name="Greninger A.L."/>
            <person name="Cunningham G."/>
            <person name="Miller S."/>
        </authorList>
    </citation>
    <scope>NUCLEOTIDE SEQUENCE [LARGE SCALE GENOMIC DNA]</scope>
    <source>
        <strain evidence="2 4">Roo</strain>
    </source>
</reference>
<reference evidence="3 5" key="2">
    <citation type="submission" date="2017-02" db="EMBL/GenBank/DDBJ databases">
        <title>The new phylogeny of genus Mycobacterium.</title>
        <authorList>
            <person name="Tortoli E."/>
            <person name="Trovato A."/>
            <person name="Cirillo D.M."/>
        </authorList>
    </citation>
    <scope>NUCLEOTIDE SEQUENCE [LARGE SCALE GENOMIC DNA]</scope>
    <source>
        <strain evidence="3 5">DSM 45093</strain>
    </source>
</reference>
<evidence type="ECO:0000313" key="5">
    <source>
        <dbReference type="Proteomes" id="UP000192713"/>
    </source>
</evidence>
<dbReference type="Proteomes" id="UP000092668">
    <property type="component" value="Unassembled WGS sequence"/>
</dbReference>
<keyword evidence="4" id="KW-1185">Reference proteome</keyword>